<evidence type="ECO:0000256" key="3">
    <source>
        <dbReference type="ARBA" id="ARBA00022692"/>
    </source>
</evidence>
<feature type="transmembrane region" description="Helical" evidence="6">
    <location>
        <begin position="62"/>
        <end position="82"/>
    </location>
</feature>
<feature type="transmembrane region" description="Helical" evidence="6">
    <location>
        <begin position="152"/>
        <end position="174"/>
    </location>
</feature>
<evidence type="ECO:0000256" key="4">
    <source>
        <dbReference type="ARBA" id="ARBA00022989"/>
    </source>
</evidence>
<evidence type="ECO:0000256" key="1">
    <source>
        <dbReference type="ARBA" id="ARBA00004141"/>
    </source>
</evidence>
<keyword evidence="3 6" id="KW-0812">Transmembrane</keyword>
<evidence type="ECO:0000313" key="8">
    <source>
        <dbReference type="EMBL" id="THG37847.1"/>
    </source>
</evidence>
<organism evidence="8 9">
    <name type="scientific">Sphingomonas olei</name>
    <dbReference type="NCBI Taxonomy" id="1886787"/>
    <lineage>
        <taxon>Bacteria</taxon>
        <taxon>Pseudomonadati</taxon>
        <taxon>Pseudomonadota</taxon>
        <taxon>Alphaproteobacteria</taxon>
        <taxon>Sphingomonadales</taxon>
        <taxon>Sphingomonadaceae</taxon>
        <taxon>Sphingomonas</taxon>
    </lineage>
</organism>
<dbReference type="PANTHER" id="PTHR23505">
    <property type="entry name" value="SPINSTER"/>
    <property type="match status" value="1"/>
</dbReference>
<keyword evidence="2" id="KW-0813">Transport</keyword>
<feature type="transmembrane region" description="Helical" evidence="6">
    <location>
        <begin position="303"/>
        <end position="322"/>
    </location>
</feature>
<sequence length="426" mass="44565">MRRPGRRRVTALAPAATRVAPFRRWATLALVLLVAVLSYVDRQVFTLFMDAIKRDLALTDRALGLLSGLTFALFYAIAAFPIARHADHGDRPRVIALCVVVWSIATAACGLANGFWQMALARIGLAAGEAGAGPAGQSLVVDIFPPSRRVTVLSAILAASSLGLSGGLVLGGWLSTMFDWRAVFLIVGFPGIAIGALVWLFAAEPRRGGAGEGATPLGSIAVFRTMAASRSLRWIGLSVTAVPMTGMGYLLWSPVFFQRVHGLSIAQTGFWLGGVTLIGLVLGNLAAGWLGDRFGKDDPRFNGRLAGISLLLSFPFALGFAWADDRGVALACFLVMKFLMTLYLGPTIALAFVQVPAAMRATTGATINMFIGLAGTGLGGFLVGALSDAFAGYGAASLRWSLAVISVGLLAGALAGWRAGATARPL</sequence>
<dbReference type="InterPro" id="IPR044770">
    <property type="entry name" value="MFS_spinster-like"/>
</dbReference>
<feature type="transmembrane region" description="Helical" evidence="6">
    <location>
        <begin position="94"/>
        <end position="113"/>
    </location>
</feature>
<accession>A0ABY2QEM8</accession>
<dbReference type="InterPro" id="IPR011701">
    <property type="entry name" value="MFS"/>
</dbReference>
<evidence type="ECO:0000256" key="2">
    <source>
        <dbReference type="ARBA" id="ARBA00022448"/>
    </source>
</evidence>
<dbReference type="InterPro" id="IPR020846">
    <property type="entry name" value="MFS_dom"/>
</dbReference>
<keyword evidence="9" id="KW-1185">Reference proteome</keyword>
<evidence type="ECO:0000313" key="9">
    <source>
        <dbReference type="Proteomes" id="UP000308038"/>
    </source>
</evidence>
<comment type="caution">
    <text evidence="8">The sequence shown here is derived from an EMBL/GenBank/DDBJ whole genome shotgun (WGS) entry which is preliminary data.</text>
</comment>
<dbReference type="Gene3D" id="1.20.1250.20">
    <property type="entry name" value="MFS general substrate transporter like domains"/>
    <property type="match status" value="1"/>
</dbReference>
<proteinExistence type="predicted"/>
<feature type="transmembrane region" description="Helical" evidence="6">
    <location>
        <begin position="269"/>
        <end position="291"/>
    </location>
</feature>
<feature type="transmembrane region" description="Helical" evidence="6">
    <location>
        <begin position="365"/>
        <end position="386"/>
    </location>
</feature>
<reference evidence="8 9" key="1">
    <citation type="submission" date="2019-04" db="EMBL/GenBank/DDBJ databases">
        <title>Microbes associate with the intestines of laboratory mice.</title>
        <authorList>
            <person name="Navarre W."/>
            <person name="Wong E."/>
            <person name="Huang K.C."/>
            <person name="Tropini C."/>
            <person name="Ng K."/>
            <person name="Yu B."/>
        </authorList>
    </citation>
    <scope>NUCLEOTIDE SEQUENCE [LARGE SCALE GENOMIC DNA]</scope>
    <source>
        <strain evidence="8 9">NM83_B4-11</strain>
    </source>
</reference>
<comment type="subcellular location">
    <subcellularLocation>
        <location evidence="1">Membrane</location>
        <topology evidence="1">Multi-pass membrane protein</topology>
    </subcellularLocation>
</comment>
<feature type="transmembrane region" description="Helical" evidence="6">
    <location>
        <begin position="398"/>
        <end position="417"/>
    </location>
</feature>
<keyword evidence="4 6" id="KW-1133">Transmembrane helix</keyword>
<evidence type="ECO:0000256" key="6">
    <source>
        <dbReference type="SAM" id="Phobius"/>
    </source>
</evidence>
<feature type="transmembrane region" description="Helical" evidence="6">
    <location>
        <begin position="328"/>
        <end position="353"/>
    </location>
</feature>
<dbReference type="Proteomes" id="UP000308038">
    <property type="component" value="Unassembled WGS sequence"/>
</dbReference>
<feature type="transmembrane region" description="Helical" evidence="6">
    <location>
        <begin position="180"/>
        <end position="202"/>
    </location>
</feature>
<feature type="domain" description="Major facilitator superfamily (MFS) profile" evidence="7">
    <location>
        <begin position="27"/>
        <end position="424"/>
    </location>
</feature>
<gene>
    <name evidence="8" type="ORF">E5988_15170</name>
</gene>
<dbReference type="InterPro" id="IPR036259">
    <property type="entry name" value="MFS_trans_sf"/>
</dbReference>
<dbReference type="EMBL" id="SSTI01000013">
    <property type="protein sequence ID" value="THG37847.1"/>
    <property type="molecule type" value="Genomic_DNA"/>
</dbReference>
<dbReference type="PANTHER" id="PTHR23505:SF79">
    <property type="entry name" value="PROTEIN SPINSTER"/>
    <property type="match status" value="1"/>
</dbReference>
<evidence type="ECO:0000259" key="7">
    <source>
        <dbReference type="PROSITE" id="PS50850"/>
    </source>
</evidence>
<keyword evidence="5 6" id="KW-0472">Membrane</keyword>
<name>A0ABY2QEM8_9SPHN</name>
<evidence type="ECO:0000256" key="5">
    <source>
        <dbReference type="ARBA" id="ARBA00023136"/>
    </source>
</evidence>
<feature type="transmembrane region" description="Helical" evidence="6">
    <location>
        <begin position="234"/>
        <end position="257"/>
    </location>
</feature>
<dbReference type="Pfam" id="PF07690">
    <property type="entry name" value="MFS_1"/>
    <property type="match status" value="1"/>
</dbReference>
<dbReference type="SUPFAM" id="SSF103473">
    <property type="entry name" value="MFS general substrate transporter"/>
    <property type="match status" value="1"/>
</dbReference>
<protein>
    <submittedName>
        <fullName evidence="8">MFS transporter</fullName>
    </submittedName>
</protein>
<dbReference type="PROSITE" id="PS50850">
    <property type="entry name" value="MFS"/>
    <property type="match status" value="1"/>
</dbReference>